<dbReference type="RefSeq" id="WP_048494818.1">
    <property type="nucleotide sequence ID" value="NZ_LFBU01000001.1"/>
</dbReference>
<dbReference type="EMBL" id="LFBU01000001">
    <property type="protein sequence ID" value="KMQ74636.1"/>
    <property type="molecule type" value="Genomic_DNA"/>
</dbReference>
<accession>A0A0J7J9T1</accession>
<feature type="signal peptide" evidence="2">
    <location>
        <begin position="1"/>
        <end position="20"/>
    </location>
</feature>
<dbReference type="Pfam" id="PF07589">
    <property type="entry name" value="PEP-CTERM"/>
    <property type="match status" value="1"/>
</dbReference>
<comment type="caution">
    <text evidence="4">The sequence shown here is derived from an EMBL/GenBank/DDBJ whole genome shotgun (WGS) entry which is preliminary data.</text>
</comment>
<keyword evidence="5" id="KW-1185">Reference proteome</keyword>
<sequence>MKTAFKRTLLSALVVPFALAAQSASAVMITDWGYEVDSVFSNWTQTTGDGSVTATDSDRKLSWGVGSGPQSSVSITDVAEPSGLMTNGGFVDGGVFTHTNNTLPASGAALASFDLTSTLTLTPFAPPGDPLPPTSTKFISFFNETLNNGNCVDDSVSNCDDIFTIDNFEDLGAVDNGSGGFQFASSFILDDYKYTVFLELIGLAVLDDDACTAAGAASGCVGLLTEEGTANHFDTRFKITAVEVPEPGTLALLGMGLAGLGLARRRKAAKA</sequence>
<evidence type="ECO:0000256" key="1">
    <source>
        <dbReference type="SAM" id="MobiDB-lite"/>
    </source>
</evidence>
<dbReference type="Proteomes" id="UP000036102">
    <property type="component" value="Unassembled WGS sequence"/>
</dbReference>
<dbReference type="OrthoDB" id="5787358at2"/>
<dbReference type="NCBIfam" id="NF038125">
    <property type="entry name" value="PEP_CTERM_THxN"/>
    <property type="match status" value="1"/>
</dbReference>
<evidence type="ECO:0000259" key="3">
    <source>
        <dbReference type="Pfam" id="PF07589"/>
    </source>
</evidence>
<feature type="domain" description="Ice-binding protein C-terminal" evidence="3">
    <location>
        <begin position="244"/>
        <end position="266"/>
    </location>
</feature>
<dbReference type="STRING" id="1658765.Msub_10822"/>
<proteinExistence type="predicted"/>
<evidence type="ECO:0000313" key="5">
    <source>
        <dbReference type="Proteomes" id="UP000036102"/>
    </source>
</evidence>
<gene>
    <name evidence="4" type="ORF">Msub_10822</name>
</gene>
<protein>
    <submittedName>
        <fullName evidence="4">PEP-CTERM protein-sorting domain</fullName>
    </submittedName>
</protein>
<dbReference type="AlphaFoldDB" id="A0A0J7J9T1"/>
<evidence type="ECO:0000256" key="2">
    <source>
        <dbReference type="SAM" id="SignalP"/>
    </source>
</evidence>
<organism evidence="4 5">
    <name type="scientific">Marinobacter subterrani</name>
    <dbReference type="NCBI Taxonomy" id="1658765"/>
    <lineage>
        <taxon>Bacteria</taxon>
        <taxon>Pseudomonadati</taxon>
        <taxon>Pseudomonadota</taxon>
        <taxon>Gammaproteobacteria</taxon>
        <taxon>Pseudomonadales</taxon>
        <taxon>Marinobacteraceae</taxon>
        <taxon>Marinobacter</taxon>
    </lineage>
</organism>
<feature type="chain" id="PRO_5005289474" evidence="2">
    <location>
        <begin position="21"/>
        <end position="271"/>
    </location>
</feature>
<reference evidence="4 5" key="1">
    <citation type="submission" date="2015-06" db="EMBL/GenBank/DDBJ databases">
        <title>Marinobacter subterrani, a genetically tractable neutrophilic iron-oxidizing strain isolated from the Soudan Iron Mine.</title>
        <authorList>
            <person name="Bonis B.M."/>
            <person name="Gralnick J.A."/>
        </authorList>
    </citation>
    <scope>NUCLEOTIDE SEQUENCE [LARGE SCALE GENOMIC DNA]</scope>
    <source>
        <strain evidence="4 5">JG233</strain>
    </source>
</reference>
<dbReference type="PATRIC" id="fig|1658765.3.peg.816"/>
<keyword evidence="2" id="KW-0732">Signal</keyword>
<dbReference type="InterPro" id="IPR013424">
    <property type="entry name" value="Ice-binding_C"/>
</dbReference>
<name>A0A0J7J9T1_9GAMM</name>
<dbReference type="NCBIfam" id="TIGR02595">
    <property type="entry name" value="PEP_CTERM"/>
    <property type="match status" value="1"/>
</dbReference>
<evidence type="ECO:0000313" key="4">
    <source>
        <dbReference type="EMBL" id="KMQ74636.1"/>
    </source>
</evidence>
<feature type="region of interest" description="Disordered" evidence="1">
    <location>
        <begin position="48"/>
        <end position="68"/>
    </location>
</feature>